<keyword evidence="1" id="KW-0614">Plasmid</keyword>
<proteinExistence type="predicted"/>
<dbReference type="PROSITE" id="PS51257">
    <property type="entry name" value="PROKAR_LIPOPROTEIN"/>
    <property type="match status" value="1"/>
</dbReference>
<reference evidence="2" key="1">
    <citation type="submission" date="2009-07" db="EMBL/GenBank/DDBJ databases">
        <title>Complete sequence of plasmid 1 of Methylovorus sp. SIP3-4.</title>
        <authorList>
            <consortium name="US DOE Joint Genome Institute"/>
            <person name="Lucas S."/>
            <person name="Copeland A."/>
            <person name="Lapidus A."/>
            <person name="Glavina del Rio T."/>
            <person name="Tice H."/>
            <person name="Bruce D."/>
            <person name="Goodwin L."/>
            <person name="Pitluck S."/>
            <person name="Clum A."/>
            <person name="Larimer F."/>
            <person name="Land M."/>
            <person name="Hauser L."/>
            <person name="Kyrpides N."/>
            <person name="Mikhailova N."/>
            <person name="Kayluzhnaya M."/>
            <person name="Chistoserdova L."/>
        </authorList>
    </citation>
    <scope>NUCLEOTIDE SEQUENCE [LARGE SCALE GENOMIC DNA]</scope>
    <source>
        <strain evidence="2">SIP3-4</strain>
        <plasmid evidence="2">pMsip01</plasmid>
    </source>
</reference>
<organism evidence="1 2">
    <name type="scientific">Methylovorus glucosotrophus (strain SIP3-4)</name>
    <dbReference type="NCBI Taxonomy" id="582744"/>
    <lineage>
        <taxon>Bacteria</taxon>
        <taxon>Pseudomonadati</taxon>
        <taxon>Pseudomonadota</taxon>
        <taxon>Betaproteobacteria</taxon>
        <taxon>Nitrosomonadales</taxon>
        <taxon>Methylophilaceae</taxon>
        <taxon>Methylovorus</taxon>
    </lineage>
</organism>
<accession>C6XEN9</accession>
<dbReference type="KEGG" id="mei:Msip34_2872"/>
<dbReference type="EMBL" id="CP001675">
    <property type="protein sequence ID" value="ACT52096.1"/>
    <property type="molecule type" value="Genomic_DNA"/>
</dbReference>
<evidence type="ECO:0000313" key="2">
    <source>
        <dbReference type="Proteomes" id="UP000002743"/>
    </source>
</evidence>
<geneLocation type="plasmid" evidence="1 2">
    <name>pMsip01</name>
</geneLocation>
<evidence type="ECO:0000313" key="1">
    <source>
        <dbReference type="EMBL" id="ACT52096.1"/>
    </source>
</evidence>
<sequence>MFVIDRDLEIEMKKVFVLLMIAATMLLTGCNSSTSLTGEYATKEGGRADIKVTQKDGKYYGAVQFRNKWEEVELRPASRDETAKLSGTANPDIIDNALVGNGFLIAHVKPGTTGPMFRTGYVAIIGFIPAVLYKK</sequence>
<reference evidence="1 2" key="2">
    <citation type="journal article" date="2011" name="J. Bacteriol.">
        <title>Genomes of three methylotrophs from a single niche uncover genetic and metabolic divergence of Methylophilaceae.</title>
        <authorList>
            <person name="Lapidus A."/>
            <person name="Clum A."/>
            <person name="Labutti K."/>
            <person name="Kaluzhnaya M.G."/>
            <person name="Lim S."/>
            <person name="Beck D.A."/>
            <person name="Glavina Del Rio T."/>
            <person name="Nolan M."/>
            <person name="Mavromatis K."/>
            <person name="Huntemann M."/>
            <person name="Lucas S."/>
            <person name="Lidstrom M.E."/>
            <person name="Ivanova N."/>
            <person name="Chistoserdova L."/>
        </authorList>
    </citation>
    <scope>NUCLEOTIDE SEQUENCE [LARGE SCALE GENOMIC DNA]</scope>
    <source>
        <strain evidence="1 2">SIP3-4</strain>
        <plasmid evidence="1 2">pMsip01</plasmid>
    </source>
</reference>
<evidence type="ECO:0008006" key="3">
    <source>
        <dbReference type="Google" id="ProtNLM"/>
    </source>
</evidence>
<name>C6XEN9_METGS</name>
<dbReference type="Proteomes" id="UP000002743">
    <property type="component" value="Plasmid pMsip01"/>
</dbReference>
<protein>
    <recommendedName>
        <fullName evidence="3">Lipoprotein</fullName>
    </recommendedName>
</protein>
<dbReference type="AlphaFoldDB" id="C6XEN9"/>
<dbReference type="HOGENOM" id="CLU_1883325_0_0_4"/>
<gene>
    <name evidence="1" type="ordered locus">Msip34_2872</name>
</gene>
<keyword evidence="2" id="KW-1185">Reference proteome</keyword>